<dbReference type="InterPro" id="IPR011011">
    <property type="entry name" value="Znf_FYVE_PHD"/>
</dbReference>
<dbReference type="OrthoDB" id="3045089at2759"/>
<evidence type="ECO:0000259" key="6">
    <source>
        <dbReference type="PROSITE" id="PS50089"/>
    </source>
</evidence>
<feature type="compositionally biased region" description="Pro residues" evidence="5">
    <location>
        <begin position="179"/>
        <end position="198"/>
    </location>
</feature>
<evidence type="ECO:0000313" key="8">
    <source>
        <dbReference type="EMBL" id="RXK39533.1"/>
    </source>
</evidence>
<gene>
    <name evidence="8" type="ORF">M231_03202</name>
</gene>
<evidence type="ECO:0000256" key="1">
    <source>
        <dbReference type="ARBA" id="ARBA00022723"/>
    </source>
</evidence>
<dbReference type="InterPro" id="IPR000306">
    <property type="entry name" value="Znf_FYVE"/>
</dbReference>
<evidence type="ECO:0000256" key="4">
    <source>
        <dbReference type="PROSITE-ProRule" id="PRU00175"/>
    </source>
</evidence>
<evidence type="ECO:0000256" key="2">
    <source>
        <dbReference type="ARBA" id="ARBA00022771"/>
    </source>
</evidence>
<keyword evidence="2 4" id="KW-0863">Zinc-finger</keyword>
<proteinExistence type="predicted"/>
<feature type="region of interest" description="Disordered" evidence="5">
    <location>
        <begin position="173"/>
        <end position="292"/>
    </location>
</feature>
<dbReference type="InterPro" id="IPR013083">
    <property type="entry name" value="Znf_RING/FYVE/PHD"/>
</dbReference>
<dbReference type="InterPro" id="IPR001841">
    <property type="entry name" value="Znf_RING"/>
</dbReference>
<dbReference type="PROSITE" id="PS50089">
    <property type="entry name" value="ZF_RING_2"/>
    <property type="match status" value="1"/>
</dbReference>
<feature type="compositionally biased region" description="Low complexity" evidence="5">
    <location>
        <begin position="199"/>
        <end position="208"/>
    </location>
</feature>
<keyword evidence="1" id="KW-0479">Metal-binding</keyword>
<dbReference type="PANTHER" id="PTHR14879">
    <property type="entry name" value="CASPASE REGULATOR, RING FINGER DOMAIN-CONTAINING"/>
    <property type="match status" value="1"/>
</dbReference>
<dbReference type="Pfam" id="PF13920">
    <property type="entry name" value="zf-C3HC4_3"/>
    <property type="match status" value="1"/>
</dbReference>
<protein>
    <recommendedName>
        <fullName evidence="10">RING-type domain-containing protein</fullName>
    </recommendedName>
</protein>
<evidence type="ECO:0000256" key="5">
    <source>
        <dbReference type="SAM" id="MobiDB-lite"/>
    </source>
</evidence>
<evidence type="ECO:0008006" key="10">
    <source>
        <dbReference type="Google" id="ProtNLM"/>
    </source>
</evidence>
<keyword evidence="9" id="KW-1185">Reference proteome</keyword>
<dbReference type="AlphaFoldDB" id="A0A4Q1BNT0"/>
<reference evidence="8 9" key="1">
    <citation type="submission" date="2016-06" db="EMBL/GenBank/DDBJ databases">
        <title>Evolution of pathogenesis and genome organization in the Tremellales.</title>
        <authorList>
            <person name="Cuomo C."/>
            <person name="Litvintseva A."/>
            <person name="Heitman J."/>
            <person name="Chen Y."/>
            <person name="Sun S."/>
            <person name="Springer D."/>
            <person name="Dromer F."/>
            <person name="Young S."/>
            <person name="Zeng Q."/>
            <person name="Chapman S."/>
            <person name="Gujja S."/>
            <person name="Saif S."/>
            <person name="Birren B."/>
        </authorList>
    </citation>
    <scope>NUCLEOTIDE SEQUENCE [LARGE SCALE GENOMIC DNA]</scope>
    <source>
        <strain evidence="8 9">ATCC 28783</strain>
    </source>
</reference>
<feature type="compositionally biased region" description="Pro residues" evidence="5">
    <location>
        <begin position="209"/>
        <end position="219"/>
    </location>
</feature>
<dbReference type="GO" id="GO:0008270">
    <property type="term" value="F:zinc ion binding"/>
    <property type="evidence" value="ECO:0007669"/>
    <property type="project" value="UniProtKB-KW"/>
</dbReference>
<dbReference type="VEuPathDB" id="FungiDB:TREMEDRAFT_30604"/>
<dbReference type="PANTHER" id="PTHR14879:SF5">
    <property type="entry name" value="RING-TYPE DOMAIN-CONTAINING PROTEIN"/>
    <property type="match status" value="1"/>
</dbReference>
<dbReference type="SMART" id="SM00184">
    <property type="entry name" value="RING"/>
    <property type="match status" value="2"/>
</dbReference>
<dbReference type="InParanoid" id="A0A4Q1BNT0"/>
<dbReference type="PROSITE" id="PS50178">
    <property type="entry name" value="ZF_FYVE"/>
    <property type="match status" value="1"/>
</dbReference>
<dbReference type="InterPro" id="IPR017455">
    <property type="entry name" value="Znf_FYVE-rel"/>
</dbReference>
<evidence type="ECO:0000313" key="9">
    <source>
        <dbReference type="Proteomes" id="UP000289152"/>
    </source>
</evidence>
<dbReference type="PRINTS" id="PR01217">
    <property type="entry name" value="PRICHEXTENSN"/>
</dbReference>
<accession>A0A4Q1BNT0</accession>
<dbReference type="SUPFAM" id="SSF57850">
    <property type="entry name" value="RING/U-box"/>
    <property type="match status" value="1"/>
</dbReference>
<feature type="domain" description="RING-type" evidence="6">
    <location>
        <begin position="400"/>
        <end position="439"/>
    </location>
</feature>
<dbReference type="Pfam" id="PF01363">
    <property type="entry name" value="FYVE"/>
    <property type="match status" value="1"/>
</dbReference>
<feature type="region of interest" description="Disordered" evidence="5">
    <location>
        <begin position="1"/>
        <end position="20"/>
    </location>
</feature>
<feature type="domain" description="FYVE-type" evidence="7">
    <location>
        <begin position="23"/>
        <end position="111"/>
    </location>
</feature>
<dbReference type="Gene3D" id="3.30.40.10">
    <property type="entry name" value="Zinc/RING finger domain, C3HC4 (zinc finger)"/>
    <property type="match status" value="2"/>
</dbReference>
<feature type="compositionally biased region" description="Pro residues" evidence="5">
    <location>
        <begin position="8"/>
        <end position="20"/>
    </location>
</feature>
<dbReference type="Proteomes" id="UP000289152">
    <property type="component" value="Unassembled WGS sequence"/>
</dbReference>
<dbReference type="SUPFAM" id="SSF57903">
    <property type="entry name" value="FYVE/PHD zinc finger"/>
    <property type="match status" value="1"/>
</dbReference>
<name>A0A4Q1BNT0_TREME</name>
<feature type="compositionally biased region" description="Pro residues" evidence="5">
    <location>
        <begin position="264"/>
        <end position="292"/>
    </location>
</feature>
<feature type="region of interest" description="Disordered" evidence="5">
    <location>
        <begin position="359"/>
        <end position="391"/>
    </location>
</feature>
<evidence type="ECO:0000259" key="7">
    <source>
        <dbReference type="PROSITE" id="PS50178"/>
    </source>
</evidence>
<keyword evidence="3" id="KW-0862">Zinc</keyword>
<sequence>MSSTAGPSAPPRGMPILSGPPPVVESDNCRACGKQFNPLWRRPHSCGHCGYQYCSACLGDGQALMPRKADSGSRSSGPLAEFKAAFSMDDRPAGSGYDVEEVCLHCLGMLQVTAASLNMLRALPLKRLKEYLAAYGIECMGPREKEDFVQAVVRAKNPSTGCLSPDAENHYRRKSVPKFQPPPAPPPPQPQPQQPRPTRPTGNYNPYVSPGPYPPPPQYMPNQHNPYRPPPTGWSVPQYAPQPQPNGARQYYTPDGSQQHHYTRPPPPRPAQTPPRPKPAPSPAPVPARPPTPPIPTVLSLVSLPKSYLSSLTVGQLKGILYENHVKVDFKQVLEKDEVINRVWELVQDERHRLERQRAAEEAEENGGVIPNGKMPEVSSEEKQSKVPTGPMPDPDRGLCIVCQDAEATLAVVDCGHLCMCGDCSDIIMATSQECPLCRTRIVTKQRLIRIYRP</sequence>
<dbReference type="InterPro" id="IPR051728">
    <property type="entry name" value="RING-FYVE_E3_ubiquitin-ligase"/>
</dbReference>
<comment type="caution">
    <text evidence="8">The sequence shown here is derived from an EMBL/GenBank/DDBJ whole genome shotgun (WGS) entry which is preliminary data.</text>
</comment>
<dbReference type="EMBL" id="SDIL01000030">
    <property type="protein sequence ID" value="RXK39533.1"/>
    <property type="molecule type" value="Genomic_DNA"/>
</dbReference>
<organism evidence="8 9">
    <name type="scientific">Tremella mesenterica</name>
    <name type="common">Jelly fungus</name>
    <dbReference type="NCBI Taxonomy" id="5217"/>
    <lineage>
        <taxon>Eukaryota</taxon>
        <taxon>Fungi</taxon>
        <taxon>Dikarya</taxon>
        <taxon>Basidiomycota</taxon>
        <taxon>Agaricomycotina</taxon>
        <taxon>Tremellomycetes</taxon>
        <taxon>Tremellales</taxon>
        <taxon>Tremellaceae</taxon>
        <taxon>Tremella</taxon>
    </lineage>
</organism>
<evidence type="ECO:0000256" key="3">
    <source>
        <dbReference type="ARBA" id="ARBA00022833"/>
    </source>
</evidence>